<feature type="compositionally biased region" description="Polar residues" evidence="1">
    <location>
        <begin position="19"/>
        <end position="28"/>
    </location>
</feature>
<protein>
    <submittedName>
        <fullName evidence="2">Uncharacterized protein</fullName>
    </submittedName>
</protein>
<sequence length="57" mass="6548">MKYRYSHAKPQKRFKKRTYTPTLPTSLLRSVAEVKPSLSTQPPPRTSLYPHSHASPP</sequence>
<reference evidence="3" key="1">
    <citation type="journal article" date="2020" name="Stud. Mycol.">
        <title>101 Dothideomycetes genomes: A test case for predicting lifestyles and emergence of pathogens.</title>
        <authorList>
            <person name="Haridas S."/>
            <person name="Albert R."/>
            <person name="Binder M."/>
            <person name="Bloem J."/>
            <person name="LaButti K."/>
            <person name="Salamov A."/>
            <person name="Andreopoulos B."/>
            <person name="Baker S."/>
            <person name="Barry K."/>
            <person name="Bills G."/>
            <person name="Bluhm B."/>
            <person name="Cannon C."/>
            <person name="Castanera R."/>
            <person name="Culley D."/>
            <person name="Daum C."/>
            <person name="Ezra D."/>
            <person name="Gonzalez J."/>
            <person name="Henrissat B."/>
            <person name="Kuo A."/>
            <person name="Liang C."/>
            <person name="Lipzen A."/>
            <person name="Lutzoni F."/>
            <person name="Magnuson J."/>
            <person name="Mondo S."/>
            <person name="Nolan M."/>
            <person name="Ohm R."/>
            <person name="Pangilinan J."/>
            <person name="Park H.-J."/>
            <person name="Ramirez L."/>
            <person name="Alfaro M."/>
            <person name="Sun H."/>
            <person name="Tritt A."/>
            <person name="Yoshinaga Y."/>
            <person name="Zwiers L.-H."/>
            <person name="Turgeon B."/>
            <person name="Goodwin S."/>
            <person name="Spatafora J."/>
            <person name="Crous P."/>
            <person name="Grigoriev I."/>
        </authorList>
    </citation>
    <scope>NUCLEOTIDE SEQUENCE [LARGE SCALE GENOMIC DNA]</scope>
    <source>
        <strain evidence="3">CBS 304.66</strain>
    </source>
</reference>
<dbReference type="AlphaFoldDB" id="A0A9P4N5H4"/>
<keyword evidence="3" id="KW-1185">Reference proteome</keyword>
<dbReference type="EMBL" id="ML986601">
    <property type="protein sequence ID" value="KAF2266128.1"/>
    <property type="molecule type" value="Genomic_DNA"/>
</dbReference>
<dbReference type="Proteomes" id="UP000800093">
    <property type="component" value="Unassembled WGS sequence"/>
</dbReference>
<evidence type="ECO:0000313" key="2">
    <source>
        <dbReference type="EMBL" id="KAF2266128.1"/>
    </source>
</evidence>
<name>A0A9P4N5H4_9PLEO</name>
<organism evidence="2 3">
    <name type="scientific">Lojkania enalia</name>
    <dbReference type="NCBI Taxonomy" id="147567"/>
    <lineage>
        <taxon>Eukaryota</taxon>
        <taxon>Fungi</taxon>
        <taxon>Dikarya</taxon>
        <taxon>Ascomycota</taxon>
        <taxon>Pezizomycotina</taxon>
        <taxon>Dothideomycetes</taxon>
        <taxon>Pleosporomycetidae</taxon>
        <taxon>Pleosporales</taxon>
        <taxon>Pleosporales incertae sedis</taxon>
        <taxon>Lojkania</taxon>
    </lineage>
</organism>
<gene>
    <name evidence="2" type="ORF">CC78DRAFT_531980</name>
</gene>
<feature type="region of interest" description="Disordered" evidence="1">
    <location>
        <begin position="1"/>
        <end position="57"/>
    </location>
</feature>
<proteinExistence type="predicted"/>
<evidence type="ECO:0000256" key="1">
    <source>
        <dbReference type="SAM" id="MobiDB-lite"/>
    </source>
</evidence>
<evidence type="ECO:0000313" key="3">
    <source>
        <dbReference type="Proteomes" id="UP000800093"/>
    </source>
</evidence>
<accession>A0A9P4N5H4</accession>
<feature type="compositionally biased region" description="Basic residues" evidence="1">
    <location>
        <begin position="1"/>
        <end position="18"/>
    </location>
</feature>
<comment type="caution">
    <text evidence="2">The sequence shown here is derived from an EMBL/GenBank/DDBJ whole genome shotgun (WGS) entry which is preliminary data.</text>
</comment>